<evidence type="ECO:0000313" key="2">
    <source>
        <dbReference type="Proteomes" id="UP001276659"/>
    </source>
</evidence>
<dbReference type="Proteomes" id="UP001276659">
    <property type="component" value="Unassembled WGS sequence"/>
</dbReference>
<evidence type="ECO:0000313" key="1">
    <source>
        <dbReference type="EMBL" id="KAK3167472.1"/>
    </source>
</evidence>
<dbReference type="AlphaFoldDB" id="A0AAE0DE02"/>
<dbReference type="EMBL" id="JASNWA010000011">
    <property type="protein sequence ID" value="KAK3167472.1"/>
    <property type="molecule type" value="Genomic_DNA"/>
</dbReference>
<organism evidence="1 2">
    <name type="scientific">Lepraria neglecta</name>
    <dbReference type="NCBI Taxonomy" id="209136"/>
    <lineage>
        <taxon>Eukaryota</taxon>
        <taxon>Fungi</taxon>
        <taxon>Dikarya</taxon>
        <taxon>Ascomycota</taxon>
        <taxon>Pezizomycotina</taxon>
        <taxon>Lecanoromycetes</taxon>
        <taxon>OSLEUM clade</taxon>
        <taxon>Lecanoromycetidae</taxon>
        <taxon>Lecanorales</taxon>
        <taxon>Lecanorineae</taxon>
        <taxon>Stereocaulaceae</taxon>
        <taxon>Lepraria</taxon>
    </lineage>
</organism>
<reference evidence="1" key="1">
    <citation type="submission" date="2022-11" db="EMBL/GenBank/DDBJ databases">
        <title>Chromosomal genome sequence assembly and mating type (MAT) locus characterization of the leprose asexual lichenized fungus Lepraria neglecta (Nyl.) Erichsen.</title>
        <authorList>
            <person name="Allen J.L."/>
            <person name="Pfeffer B."/>
        </authorList>
    </citation>
    <scope>NUCLEOTIDE SEQUENCE</scope>
    <source>
        <strain evidence="1">Allen 5258</strain>
    </source>
</reference>
<accession>A0AAE0DE02</accession>
<protein>
    <submittedName>
        <fullName evidence="1">Uncharacterized protein</fullName>
    </submittedName>
</protein>
<name>A0AAE0DE02_9LECA</name>
<sequence>MNFSFYCTVNDIETGLQITEPLKKLSPMMWPAIRLSPDPDNRVLKEVARMAALQLMGKDEDYKTTIYAWLHTSYAHLFNPLYQQLKDTALKKFHVFLCWFLDYEAAVEREVIGPGYQRGVEGKPQWRERNPWYPHVQGMLNPWNRLGQQGVS</sequence>
<comment type="caution">
    <text evidence="1">The sequence shown here is derived from an EMBL/GenBank/DDBJ whole genome shotgun (WGS) entry which is preliminary data.</text>
</comment>
<keyword evidence="2" id="KW-1185">Reference proteome</keyword>
<gene>
    <name evidence="1" type="ORF">OEA41_010599</name>
</gene>
<proteinExistence type="predicted"/>